<accession>A0A4D7JB77</accession>
<dbReference type="EMBL" id="CP028923">
    <property type="protein sequence ID" value="QCK13639.1"/>
    <property type="molecule type" value="Genomic_DNA"/>
</dbReference>
<proteinExistence type="predicted"/>
<organism evidence="4 5">
    <name type="scientific">Mangrovivirga cuniculi</name>
    <dbReference type="NCBI Taxonomy" id="2715131"/>
    <lineage>
        <taxon>Bacteria</taxon>
        <taxon>Pseudomonadati</taxon>
        <taxon>Bacteroidota</taxon>
        <taxon>Cytophagia</taxon>
        <taxon>Cytophagales</taxon>
        <taxon>Mangrovivirgaceae</taxon>
        <taxon>Mangrovivirga</taxon>
    </lineage>
</organism>
<name>A0A4D7JB77_9BACT</name>
<dbReference type="Proteomes" id="UP000298616">
    <property type="component" value="Chromosome"/>
</dbReference>
<feature type="domain" description="SbsA Ig-like" evidence="3">
    <location>
        <begin position="34"/>
        <end position="132"/>
    </location>
</feature>
<feature type="signal peptide" evidence="2">
    <location>
        <begin position="1"/>
        <end position="23"/>
    </location>
</feature>
<keyword evidence="1 2" id="KW-0732">Signal</keyword>
<evidence type="ECO:0000313" key="4">
    <source>
        <dbReference type="EMBL" id="QCK13639.1"/>
    </source>
</evidence>
<evidence type="ECO:0000259" key="3">
    <source>
        <dbReference type="Pfam" id="PF13205"/>
    </source>
</evidence>
<dbReference type="AlphaFoldDB" id="A0A4D7JB77"/>
<keyword evidence="5" id="KW-1185">Reference proteome</keyword>
<protein>
    <recommendedName>
        <fullName evidence="3">SbsA Ig-like domain-containing protein</fullName>
    </recommendedName>
</protein>
<dbReference type="RefSeq" id="WP_137089236.1">
    <property type="nucleotide sequence ID" value="NZ_CP028923.1"/>
</dbReference>
<sequence>MGNKYFLIFIFILIISLFGNSCANQVPPTGGPKDTIPPELVNIYPDDQSTNVTPNEIILEFNEDIKANKIKEELIISPRIEDYTYSVKRNKLTITINDELDSNTTYTLNFREAIGDLNEDNSPENLYLAFSTGSYIDSLSIGGKIKDLFTGEPSKQAIVGLYIPNDTADFREVKPRYVIETNDSGLYKFTNIKNGRYLLRAIKDQNRNLLLESNSESFAFIPDTLELNSSLQQVNMDMIKINIQDIKLNNSRPDGLNFAVNYNKGISVEKLQSINDKEIPAFNLSSNNKKVIFYPDTTMIDSIHTVITVSDSIDNTATDTIWIKRRPSRRGSEEFTTKINSDRKLVLNNTVYSEIISNKPIIKIIKDSLKLYLDTVLIDEDNYQINTSLINEYKTIAATTILFNDTSFVYDIIRNDSLNKINRNKIILNYSTASFISVRNDSSQSLNQSFTFPDRDKYAILSGAIENLTSGAIIQLQKNNNVVYEKYVTEENPEYRFDFVEPGDYKMRIIVDQNNNRQHDIGNILKGILPEPIINNVKQFNLREKWEYTGENFDMDILLTSESSNVDKG</sequence>
<dbReference type="KEGG" id="fpf:DCC35_02145"/>
<gene>
    <name evidence="4" type="ORF">DCC35_02145</name>
</gene>
<evidence type="ECO:0000313" key="5">
    <source>
        <dbReference type="Proteomes" id="UP000298616"/>
    </source>
</evidence>
<dbReference type="OrthoDB" id="9809989at2"/>
<evidence type="ECO:0000256" key="2">
    <source>
        <dbReference type="SAM" id="SignalP"/>
    </source>
</evidence>
<dbReference type="InterPro" id="IPR032812">
    <property type="entry name" value="SbsA_Ig"/>
</dbReference>
<reference evidence="4 5" key="1">
    <citation type="submission" date="2018-04" db="EMBL/GenBank/DDBJ databases">
        <title>Complete genome uncultured novel isolate.</title>
        <authorList>
            <person name="Merlino G."/>
        </authorList>
    </citation>
    <scope>NUCLEOTIDE SEQUENCE [LARGE SCALE GENOMIC DNA]</scope>
    <source>
        <strain evidence="5">R1DC9</strain>
    </source>
</reference>
<dbReference type="Pfam" id="PF13205">
    <property type="entry name" value="Big_5"/>
    <property type="match status" value="1"/>
</dbReference>
<dbReference type="SUPFAM" id="SSF49478">
    <property type="entry name" value="Cna protein B-type domain"/>
    <property type="match status" value="1"/>
</dbReference>
<feature type="chain" id="PRO_5020396935" description="SbsA Ig-like domain-containing protein" evidence="2">
    <location>
        <begin position="24"/>
        <end position="569"/>
    </location>
</feature>
<evidence type="ECO:0000256" key="1">
    <source>
        <dbReference type="ARBA" id="ARBA00022729"/>
    </source>
</evidence>